<reference evidence="1" key="1">
    <citation type="journal article" date="2020" name="Nature">
        <title>Giant virus diversity and host interactions through global metagenomics.</title>
        <authorList>
            <person name="Schulz F."/>
            <person name="Roux S."/>
            <person name="Paez-Espino D."/>
            <person name="Jungbluth S."/>
            <person name="Walsh D.A."/>
            <person name="Denef V.J."/>
            <person name="McMahon K.D."/>
            <person name="Konstantinidis K.T."/>
            <person name="Eloe-Fadrosh E.A."/>
            <person name="Kyrpides N.C."/>
            <person name="Woyke T."/>
        </authorList>
    </citation>
    <scope>NUCLEOTIDE SEQUENCE</scope>
    <source>
        <strain evidence="1">GVMAG-S-1024976-23</strain>
    </source>
</reference>
<name>A0A6C0AG63_9ZZZZ</name>
<sequence length="222" mass="26308">MYSPKYVLYNMLFYKNINNLLINVKQPDYMNHISQNLQAILSYNKEVSVINTYYTSDKEFILSKPFISENNTVFTFSYMNLTKSNEFFSHYWWFKLKSSESFKKNKIQNIGQKLNKHIFEEAFNKLSSYQQNEYNQYGKKLIFGEDIVIFAEKKYDALKWISNKLDIDNTKSNIVIRSPIMYTNINAIPEKVAGMTYVKTISPYQVIEWVTNKSFQKNPNGI</sequence>
<dbReference type="EMBL" id="MN740601">
    <property type="protein sequence ID" value="QHS78666.1"/>
    <property type="molecule type" value="Genomic_DNA"/>
</dbReference>
<proteinExistence type="predicted"/>
<accession>A0A6C0AG63</accession>
<dbReference type="AlphaFoldDB" id="A0A6C0AG63"/>
<evidence type="ECO:0000313" key="1">
    <source>
        <dbReference type="EMBL" id="QHS78666.1"/>
    </source>
</evidence>
<protein>
    <submittedName>
        <fullName evidence="1">Uncharacterized protein</fullName>
    </submittedName>
</protein>
<organism evidence="1">
    <name type="scientific">viral metagenome</name>
    <dbReference type="NCBI Taxonomy" id="1070528"/>
    <lineage>
        <taxon>unclassified sequences</taxon>
        <taxon>metagenomes</taxon>
        <taxon>organismal metagenomes</taxon>
    </lineage>
</organism>